<feature type="chain" id="PRO_5027119319" evidence="1">
    <location>
        <begin position="20"/>
        <end position="326"/>
    </location>
</feature>
<dbReference type="AlphaFoldDB" id="A0A6J1M8E5"/>
<evidence type="ECO:0000256" key="1">
    <source>
        <dbReference type="SAM" id="SignalP"/>
    </source>
</evidence>
<reference evidence="4" key="1">
    <citation type="submission" date="2025-08" db="UniProtKB">
        <authorList>
            <consortium name="RefSeq"/>
        </authorList>
    </citation>
    <scope>IDENTIFICATION</scope>
    <source>
        <strain evidence="4">15085-1641.00</strain>
        <tissue evidence="4">Whole body</tissue>
    </source>
</reference>
<evidence type="ECO:0000313" key="3">
    <source>
        <dbReference type="Proteomes" id="UP000504633"/>
    </source>
</evidence>
<feature type="signal peptide" evidence="1">
    <location>
        <begin position="1"/>
        <end position="19"/>
    </location>
</feature>
<dbReference type="Pfam" id="PF01683">
    <property type="entry name" value="EB"/>
    <property type="match status" value="1"/>
</dbReference>
<dbReference type="RefSeq" id="XP_023176474.2">
    <property type="nucleotide sequence ID" value="XM_023320706.2"/>
</dbReference>
<proteinExistence type="predicted"/>
<dbReference type="GeneID" id="111603210"/>
<dbReference type="OrthoDB" id="5912242at2759"/>
<dbReference type="Proteomes" id="UP000504633">
    <property type="component" value="Unplaced"/>
</dbReference>
<gene>
    <name evidence="4" type="primary">LOC111603210</name>
</gene>
<accession>A0A6J1M8E5</accession>
<keyword evidence="3" id="KW-1185">Reference proteome</keyword>
<evidence type="ECO:0000313" key="4">
    <source>
        <dbReference type="RefSeq" id="XP_023176474.2"/>
    </source>
</evidence>
<keyword evidence="1" id="KW-0732">Signal</keyword>
<keyword evidence="4" id="KW-0675">Receptor</keyword>
<evidence type="ECO:0000259" key="2">
    <source>
        <dbReference type="Pfam" id="PF01683"/>
    </source>
</evidence>
<dbReference type="OMA" id="QCAQFER"/>
<dbReference type="PANTHER" id="PTHR39069:SF4">
    <property type="entry name" value="LD24340P"/>
    <property type="match status" value="1"/>
</dbReference>
<organism evidence="3 4">
    <name type="scientific">Drosophila hydei</name>
    <name type="common">Fruit fly</name>
    <dbReference type="NCBI Taxonomy" id="7224"/>
    <lineage>
        <taxon>Eukaryota</taxon>
        <taxon>Metazoa</taxon>
        <taxon>Ecdysozoa</taxon>
        <taxon>Arthropoda</taxon>
        <taxon>Hexapoda</taxon>
        <taxon>Insecta</taxon>
        <taxon>Pterygota</taxon>
        <taxon>Neoptera</taxon>
        <taxon>Endopterygota</taxon>
        <taxon>Diptera</taxon>
        <taxon>Brachycera</taxon>
        <taxon>Muscomorpha</taxon>
        <taxon>Ephydroidea</taxon>
        <taxon>Drosophilidae</taxon>
        <taxon>Drosophila</taxon>
    </lineage>
</organism>
<dbReference type="KEGG" id="dhe:111603210"/>
<name>A0A6J1M8E5_DROHY</name>
<protein>
    <submittedName>
        <fullName evidence="4">Platelet endothelial aggregation receptor 1</fullName>
    </submittedName>
</protein>
<dbReference type="PANTHER" id="PTHR39069">
    <property type="entry name" value="ECDYSONE-INDUCIBLE GENE E1, ISOFORM A"/>
    <property type="match status" value="1"/>
</dbReference>
<dbReference type="InterPro" id="IPR006149">
    <property type="entry name" value="EB_dom"/>
</dbReference>
<sequence length="326" mass="36023">MRLTLILLCIFCSLKTISAEDLLELSCITDVQCLMFEGGKCIDSRCICTSRGESTERVDCRPKDEKKTNIVGGPCPCTLPYTECDVMTQQCFCAATYMPSADRRRCLPLKVPLDGSCEMARQCQSMETFSDCQMNRCICQDNFKPYEGNCLAQLDLSCSNSTSCESAGASICLPEVNKCACSKDHVPNHNMTACVLGVGYGANCTNATQCQVQLGAGSTCDNNNRCSCSTKHYAKRNEKLNSTVCEPHVPYGAYCRRTTDCQHMNAGDDKMLNTRMECIWGECQCRSEFRVVNNEHCAVIDAAATNQPCVFLPLPILIIWLIYSSI</sequence>
<feature type="domain" description="EB" evidence="2">
    <location>
        <begin position="93"/>
        <end position="150"/>
    </location>
</feature>